<dbReference type="AlphaFoldDB" id="A0A2I1GIT3"/>
<name>A0A2I1GIT3_9GLOM</name>
<dbReference type="Proteomes" id="UP000234323">
    <property type="component" value="Unassembled WGS sequence"/>
</dbReference>
<evidence type="ECO:0000313" key="2">
    <source>
        <dbReference type="EMBL" id="PKY46537.1"/>
    </source>
</evidence>
<organism evidence="2 3">
    <name type="scientific">Rhizophagus irregularis</name>
    <dbReference type="NCBI Taxonomy" id="588596"/>
    <lineage>
        <taxon>Eukaryota</taxon>
        <taxon>Fungi</taxon>
        <taxon>Fungi incertae sedis</taxon>
        <taxon>Mucoromycota</taxon>
        <taxon>Glomeromycotina</taxon>
        <taxon>Glomeromycetes</taxon>
        <taxon>Glomerales</taxon>
        <taxon>Glomeraceae</taxon>
        <taxon>Rhizophagus</taxon>
    </lineage>
</organism>
<evidence type="ECO:0000313" key="3">
    <source>
        <dbReference type="Proteomes" id="UP000234323"/>
    </source>
</evidence>
<comment type="caution">
    <text evidence="2">The sequence shown here is derived from an EMBL/GenBank/DDBJ whole genome shotgun (WGS) entry which is preliminary data.</text>
</comment>
<keyword evidence="1" id="KW-1133">Transmembrane helix</keyword>
<evidence type="ECO:0000256" key="1">
    <source>
        <dbReference type="SAM" id="Phobius"/>
    </source>
</evidence>
<keyword evidence="1" id="KW-0472">Membrane</keyword>
<keyword evidence="3" id="KW-1185">Reference proteome</keyword>
<accession>A0A2I1GIT3</accession>
<gene>
    <name evidence="2" type="ORF">RhiirA4_461425</name>
</gene>
<dbReference type="EMBL" id="LLXI01000461">
    <property type="protein sequence ID" value="PKY46537.1"/>
    <property type="molecule type" value="Genomic_DNA"/>
</dbReference>
<sequence>MSDENYSKMFIVKWFLYFLNVVFFRIFRVSGYGNIVFFEFDVKMGIFSDKHGDLTVFQVFKRGKSNKNVLEIELMVDYSDFFIFFIICFIGDSLWNFATKTEFLNFNKPPSHNFNYIKYFKESYSPFSGRIGN</sequence>
<reference evidence="2 3" key="1">
    <citation type="submission" date="2015-10" db="EMBL/GenBank/DDBJ databases">
        <title>Genome analyses suggest a sexual origin of heterokaryosis in a supposedly ancient asexual fungus.</title>
        <authorList>
            <person name="Ropars J."/>
            <person name="Sedzielewska K."/>
            <person name="Noel J."/>
            <person name="Charron P."/>
            <person name="Farinelli L."/>
            <person name="Marton T."/>
            <person name="Kruger M."/>
            <person name="Pelin A."/>
            <person name="Brachmann A."/>
            <person name="Corradi N."/>
        </authorList>
    </citation>
    <scope>NUCLEOTIDE SEQUENCE [LARGE SCALE GENOMIC DNA]</scope>
    <source>
        <strain evidence="2 3">A4</strain>
    </source>
</reference>
<protein>
    <submittedName>
        <fullName evidence="2">Uncharacterized protein</fullName>
    </submittedName>
</protein>
<proteinExistence type="predicted"/>
<feature type="transmembrane region" description="Helical" evidence="1">
    <location>
        <begin position="81"/>
        <end position="98"/>
    </location>
</feature>
<feature type="transmembrane region" description="Helical" evidence="1">
    <location>
        <begin position="12"/>
        <end position="30"/>
    </location>
</feature>
<keyword evidence="1" id="KW-0812">Transmembrane</keyword>